<proteinExistence type="predicted"/>
<dbReference type="OrthoDB" id="8902504at2"/>
<dbReference type="AlphaFoldDB" id="A0A4D7AXE9"/>
<protein>
    <submittedName>
        <fullName evidence="3">Acetyl-CoA carboxylase biotin carboxyl carrier protein subunit</fullName>
    </submittedName>
</protein>
<dbReference type="PANTHER" id="PTHR45266:SF3">
    <property type="entry name" value="OXALOACETATE DECARBOXYLASE ALPHA CHAIN"/>
    <property type="match status" value="1"/>
</dbReference>
<organism evidence="3 4">
    <name type="scientific">Phreatobacter stygius</name>
    <dbReference type="NCBI Taxonomy" id="1940610"/>
    <lineage>
        <taxon>Bacteria</taxon>
        <taxon>Pseudomonadati</taxon>
        <taxon>Pseudomonadota</taxon>
        <taxon>Alphaproteobacteria</taxon>
        <taxon>Hyphomicrobiales</taxon>
        <taxon>Phreatobacteraceae</taxon>
        <taxon>Phreatobacter</taxon>
    </lineage>
</organism>
<evidence type="ECO:0000259" key="2">
    <source>
        <dbReference type="PROSITE" id="PS50968"/>
    </source>
</evidence>
<evidence type="ECO:0000313" key="3">
    <source>
        <dbReference type="EMBL" id="QCI64791.1"/>
    </source>
</evidence>
<evidence type="ECO:0000256" key="1">
    <source>
        <dbReference type="ARBA" id="ARBA00023267"/>
    </source>
</evidence>
<keyword evidence="4" id="KW-1185">Reference proteome</keyword>
<name>A0A4D7AXE9_9HYPH</name>
<accession>A0A4D7AXE9</accession>
<dbReference type="PANTHER" id="PTHR45266">
    <property type="entry name" value="OXALOACETATE DECARBOXYLASE ALPHA CHAIN"/>
    <property type="match status" value="1"/>
</dbReference>
<dbReference type="Gene3D" id="2.40.50.100">
    <property type="match status" value="1"/>
</dbReference>
<dbReference type="InterPro" id="IPR011053">
    <property type="entry name" value="Single_hybrid_motif"/>
</dbReference>
<evidence type="ECO:0000313" key="4">
    <source>
        <dbReference type="Proteomes" id="UP000298781"/>
    </source>
</evidence>
<sequence length="182" mass="19288">MPSPPFMPPLAPGGTDMRHAFDIAGSEIELWLAREGAGYRLHRDGGEARVALSAEGGLRQMLTVDGVSEPMLVAIEGELLHVHVGGRSHVIRHLDPARRFADADASGGADMARAPMPGTVVRIDAVLGQAVAVGDPILVIESMKLETTIRAWQDGRIGDIHVSEGQSFDRDAPLVSLTASEA</sequence>
<reference evidence="3 4" key="1">
    <citation type="submission" date="2019-04" db="EMBL/GenBank/DDBJ databases">
        <title>Phreatobacter aquaticus sp. nov.</title>
        <authorList>
            <person name="Choi A."/>
        </authorList>
    </citation>
    <scope>NUCLEOTIDE SEQUENCE [LARGE SCALE GENOMIC DNA]</scope>
    <source>
        <strain evidence="3 4">KCTC 52518</strain>
    </source>
</reference>
<dbReference type="PROSITE" id="PS50968">
    <property type="entry name" value="BIOTINYL_LIPOYL"/>
    <property type="match status" value="1"/>
</dbReference>
<dbReference type="Pfam" id="PF00364">
    <property type="entry name" value="Biotin_lipoyl"/>
    <property type="match status" value="1"/>
</dbReference>
<dbReference type="Proteomes" id="UP000298781">
    <property type="component" value="Chromosome"/>
</dbReference>
<dbReference type="InterPro" id="IPR050709">
    <property type="entry name" value="Biotin_Carboxyl_Carrier/Decarb"/>
</dbReference>
<gene>
    <name evidence="3" type="ORF">E8M01_11490</name>
</gene>
<dbReference type="KEGG" id="pstg:E8M01_11490"/>
<dbReference type="EMBL" id="CP039690">
    <property type="protein sequence ID" value="QCI64791.1"/>
    <property type="molecule type" value="Genomic_DNA"/>
</dbReference>
<dbReference type="SUPFAM" id="SSF51230">
    <property type="entry name" value="Single hybrid motif"/>
    <property type="match status" value="1"/>
</dbReference>
<feature type="domain" description="Lipoyl-binding" evidence="2">
    <location>
        <begin position="100"/>
        <end position="178"/>
    </location>
</feature>
<dbReference type="InterPro" id="IPR000089">
    <property type="entry name" value="Biotin_lipoyl"/>
</dbReference>
<dbReference type="CDD" id="cd06850">
    <property type="entry name" value="biotinyl_domain"/>
    <property type="match status" value="1"/>
</dbReference>
<keyword evidence="1" id="KW-0092">Biotin</keyword>